<dbReference type="Proteomes" id="UP000001075">
    <property type="component" value="Unassembled WGS sequence"/>
</dbReference>
<protein>
    <submittedName>
        <fullName evidence="1">Uncharacterized protein</fullName>
    </submittedName>
</protein>
<dbReference type="AlphaFoldDB" id="G3H1T7"/>
<gene>
    <name evidence="1" type="ORF">I79_004120</name>
</gene>
<organism evidence="1 2">
    <name type="scientific">Cricetulus griseus</name>
    <name type="common">Chinese hamster</name>
    <name type="synonym">Cricetulus barabensis griseus</name>
    <dbReference type="NCBI Taxonomy" id="10029"/>
    <lineage>
        <taxon>Eukaryota</taxon>
        <taxon>Metazoa</taxon>
        <taxon>Chordata</taxon>
        <taxon>Craniata</taxon>
        <taxon>Vertebrata</taxon>
        <taxon>Euteleostomi</taxon>
        <taxon>Mammalia</taxon>
        <taxon>Eutheria</taxon>
        <taxon>Euarchontoglires</taxon>
        <taxon>Glires</taxon>
        <taxon>Rodentia</taxon>
        <taxon>Myomorpha</taxon>
        <taxon>Muroidea</taxon>
        <taxon>Cricetidae</taxon>
        <taxon>Cricetinae</taxon>
        <taxon>Cricetulus</taxon>
    </lineage>
</organism>
<reference evidence="2" key="1">
    <citation type="journal article" date="2011" name="Nat. Biotechnol.">
        <title>The genomic sequence of the Chinese hamster ovary (CHO)-K1 cell line.</title>
        <authorList>
            <person name="Xu X."/>
            <person name="Nagarajan H."/>
            <person name="Lewis N.E."/>
            <person name="Pan S."/>
            <person name="Cai Z."/>
            <person name="Liu X."/>
            <person name="Chen W."/>
            <person name="Xie M."/>
            <person name="Wang W."/>
            <person name="Hammond S."/>
            <person name="Andersen M.R."/>
            <person name="Neff N."/>
            <person name="Passarelli B."/>
            <person name="Koh W."/>
            <person name="Fan H.C."/>
            <person name="Wang J."/>
            <person name="Gui Y."/>
            <person name="Lee K.H."/>
            <person name="Betenbaugh M.J."/>
            <person name="Quake S.R."/>
            <person name="Famili I."/>
            <person name="Palsson B.O."/>
            <person name="Wang J."/>
        </authorList>
    </citation>
    <scope>NUCLEOTIDE SEQUENCE [LARGE SCALE GENOMIC DNA]</scope>
    <source>
        <strain evidence="2">CHO K1 cell line</strain>
    </source>
</reference>
<dbReference type="EMBL" id="JH000109">
    <property type="protein sequence ID" value="EGW02664.1"/>
    <property type="molecule type" value="Genomic_DNA"/>
</dbReference>
<proteinExistence type="predicted"/>
<accession>G3H1T7</accession>
<evidence type="ECO:0000313" key="1">
    <source>
        <dbReference type="EMBL" id="EGW02664.1"/>
    </source>
</evidence>
<sequence length="51" mass="5710">MLCKKSCLSTGDGQVYHELKAIVRPPVRMSCCLMLVAKLHRQLQHGQKEGS</sequence>
<dbReference type="InParanoid" id="G3H1T7"/>
<evidence type="ECO:0000313" key="2">
    <source>
        <dbReference type="Proteomes" id="UP000001075"/>
    </source>
</evidence>
<name>G3H1T7_CRIGR</name>